<sequence>MAVQMAYIQRPIGLLLIDLQRAFVDGIWRANLPDEEVEPIKKSFQNCANLLGSGLNNVPTLMTRCPFQGSDFELHDSLTSVVGKNQRYVIKPSTSVMRAHGFREWVEEKLLKQGINTLVIGGCTTTSCVRFSSVRTHKAFASKGLQVVVDLSLCGARKCNYVQRCPSCFQLYMDFGDFDSSRNPHCTCGGVDVEMISPVDKAVQCMRDEGVEVMENFDWKPYLL</sequence>
<evidence type="ECO:0000313" key="3">
    <source>
        <dbReference type="EMBL" id="KAJ7334383.1"/>
    </source>
</evidence>
<evidence type="ECO:0000256" key="1">
    <source>
        <dbReference type="ARBA" id="ARBA00006336"/>
    </source>
</evidence>
<gene>
    <name evidence="3" type="ORF">OS493_014694</name>
</gene>
<dbReference type="SUPFAM" id="SSF52499">
    <property type="entry name" value="Isochorismatase-like hydrolases"/>
    <property type="match status" value="1"/>
</dbReference>
<comment type="caution">
    <text evidence="3">The sequence shown here is derived from an EMBL/GenBank/DDBJ whole genome shotgun (WGS) entry which is preliminary data.</text>
</comment>
<dbReference type="Proteomes" id="UP001163046">
    <property type="component" value="Unassembled WGS sequence"/>
</dbReference>
<reference evidence="3" key="1">
    <citation type="submission" date="2023-01" db="EMBL/GenBank/DDBJ databases">
        <title>Genome assembly of the deep-sea coral Lophelia pertusa.</title>
        <authorList>
            <person name="Herrera S."/>
            <person name="Cordes E."/>
        </authorList>
    </citation>
    <scope>NUCLEOTIDE SEQUENCE</scope>
    <source>
        <strain evidence="3">USNM1676648</strain>
        <tissue evidence="3">Polyp</tissue>
    </source>
</reference>
<organism evidence="3 4">
    <name type="scientific">Desmophyllum pertusum</name>
    <dbReference type="NCBI Taxonomy" id="174260"/>
    <lineage>
        <taxon>Eukaryota</taxon>
        <taxon>Metazoa</taxon>
        <taxon>Cnidaria</taxon>
        <taxon>Anthozoa</taxon>
        <taxon>Hexacorallia</taxon>
        <taxon>Scleractinia</taxon>
        <taxon>Caryophylliina</taxon>
        <taxon>Caryophylliidae</taxon>
        <taxon>Desmophyllum</taxon>
    </lineage>
</organism>
<proteinExistence type="inferred from homology"/>
<dbReference type="Gene3D" id="3.40.50.850">
    <property type="entry name" value="Isochorismatase-like"/>
    <property type="match status" value="1"/>
</dbReference>
<keyword evidence="4" id="KW-1185">Reference proteome</keyword>
<dbReference type="Pfam" id="PF00857">
    <property type="entry name" value="Isochorismatase"/>
    <property type="match status" value="1"/>
</dbReference>
<dbReference type="OrthoDB" id="9990899at2759"/>
<dbReference type="InterPro" id="IPR036380">
    <property type="entry name" value="Isochorismatase-like_sf"/>
</dbReference>
<dbReference type="EMBL" id="MU827784">
    <property type="protein sequence ID" value="KAJ7334383.1"/>
    <property type="molecule type" value="Genomic_DNA"/>
</dbReference>
<evidence type="ECO:0000313" key="4">
    <source>
        <dbReference type="Proteomes" id="UP001163046"/>
    </source>
</evidence>
<protein>
    <recommendedName>
        <fullName evidence="2">Isochorismatase-like domain-containing protein</fullName>
    </recommendedName>
</protein>
<comment type="similarity">
    <text evidence="1">Belongs to the isochorismatase family.</text>
</comment>
<accession>A0A9X0CFC7</accession>
<name>A0A9X0CFC7_9CNID</name>
<dbReference type="AlphaFoldDB" id="A0A9X0CFC7"/>
<feature type="domain" description="Isochorismatase-like" evidence="2">
    <location>
        <begin position="14"/>
        <end position="158"/>
    </location>
</feature>
<evidence type="ECO:0000259" key="2">
    <source>
        <dbReference type="Pfam" id="PF00857"/>
    </source>
</evidence>
<dbReference type="InterPro" id="IPR000868">
    <property type="entry name" value="Isochorismatase-like_dom"/>
</dbReference>